<dbReference type="Proteomes" id="UP000267077">
    <property type="component" value="Unassembled WGS sequence"/>
</dbReference>
<dbReference type="Gene3D" id="2.40.160.10">
    <property type="entry name" value="Porin"/>
    <property type="match status" value="1"/>
</dbReference>
<comment type="caution">
    <text evidence="1">The sequence shown here is derived from an EMBL/GenBank/DDBJ whole genome shotgun (WGS) entry which is preliminary data.</text>
</comment>
<dbReference type="AlphaFoldDB" id="A0A3S0RF54"/>
<dbReference type="InterPro" id="IPR023614">
    <property type="entry name" value="Porin_dom_sf"/>
</dbReference>
<evidence type="ECO:0000313" key="2">
    <source>
        <dbReference type="Proteomes" id="UP000267077"/>
    </source>
</evidence>
<reference evidence="1 2" key="1">
    <citation type="submission" date="2018-12" db="EMBL/GenBank/DDBJ databases">
        <title>Dyella dinghuensis sp. nov. DHOA06 and Dyella choica sp. nov. 4M-K27, isolated from forest soil.</title>
        <authorList>
            <person name="Qiu L.-H."/>
            <person name="Gao Z.-H."/>
        </authorList>
    </citation>
    <scope>NUCLEOTIDE SEQUENCE [LARGE SCALE GENOMIC DNA]</scope>
    <source>
        <strain evidence="1 2">DHOA06</strain>
    </source>
</reference>
<proteinExistence type="predicted"/>
<dbReference type="Pfam" id="PF07396">
    <property type="entry name" value="Porin_O_P"/>
    <property type="match status" value="1"/>
</dbReference>
<organism evidence="1 2">
    <name type="scientific">Dyella dinghuensis</name>
    <dbReference type="NCBI Taxonomy" id="1920169"/>
    <lineage>
        <taxon>Bacteria</taxon>
        <taxon>Pseudomonadati</taxon>
        <taxon>Pseudomonadota</taxon>
        <taxon>Gammaproteobacteria</taxon>
        <taxon>Lysobacterales</taxon>
        <taxon>Rhodanobacteraceae</taxon>
        <taxon>Dyella</taxon>
    </lineage>
</organism>
<accession>A0A3S0RF54</accession>
<gene>
    <name evidence="1" type="ORF">EKH79_03650</name>
</gene>
<sequence>MICAATMSAFRKSRRPFEIFGGLVTLLVFFASMNSSADEPNVLSEPTPQWTFGDGATLAPILSYDLIRTNFSGEHGRLANAEKGTFNHVGLYVSKPGTYEISIYYSLLNRQWRDAFVKMQTSAYTSYDFGSLRLGEGKIPLDFEKNTSSTQTSFIEYSTASQAVFESYRIGVQWSWHREHALIDAGYYGDNLEGSNPGHTWALHGAWVPINLPGDVLHLGLARSVEYPEGRTDESGVAGPATASFKAAPSVMLEDVSLESSGTLENVKSIQRTSLEGLWIDGPVSCQAEYLGARTAFSTSNPNYDIHGRYAFASWVLTGESRRYDDGVVQNVIPEHASGAVELVLRYSSVNLNDWPVPGGWERDWTAGVNWYYGRHLRLQANYTRTQADRRHLFLDPATFEMRLELFM</sequence>
<name>A0A3S0RF54_9GAMM</name>
<evidence type="ECO:0000313" key="1">
    <source>
        <dbReference type="EMBL" id="RUL65817.1"/>
    </source>
</evidence>
<dbReference type="InterPro" id="IPR010870">
    <property type="entry name" value="Porin_O/P"/>
</dbReference>
<keyword evidence="2" id="KW-1185">Reference proteome</keyword>
<protein>
    <submittedName>
        <fullName evidence="1">Porin</fullName>
    </submittedName>
</protein>
<dbReference type="EMBL" id="RYZR01000003">
    <property type="protein sequence ID" value="RUL65817.1"/>
    <property type="molecule type" value="Genomic_DNA"/>
</dbReference>